<dbReference type="GO" id="GO:0034472">
    <property type="term" value="P:snRNA 3'-end processing"/>
    <property type="evidence" value="ECO:0007669"/>
    <property type="project" value="InterPro"/>
</dbReference>
<evidence type="ECO:0000256" key="5">
    <source>
        <dbReference type="ARBA" id="ARBA00023242"/>
    </source>
</evidence>
<comment type="similarity">
    <text evidence="3">Belongs to the Integrator subunit 8 family.</text>
</comment>
<dbReference type="InterPro" id="IPR038751">
    <property type="entry name" value="INTS8"/>
</dbReference>
<dbReference type="Proteomes" id="UP001162060">
    <property type="component" value="Unassembled WGS sequence"/>
</dbReference>
<dbReference type="PANTHER" id="PTHR13350">
    <property type="entry name" value="INTEGRATOR COMPLEX SUBUNIT 8"/>
    <property type="match status" value="1"/>
</dbReference>
<organism evidence="8 9">
    <name type="scientific">Peronospora matthiolae</name>
    <dbReference type="NCBI Taxonomy" id="2874970"/>
    <lineage>
        <taxon>Eukaryota</taxon>
        <taxon>Sar</taxon>
        <taxon>Stramenopiles</taxon>
        <taxon>Oomycota</taxon>
        <taxon>Peronosporomycetes</taxon>
        <taxon>Peronosporales</taxon>
        <taxon>Peronosporaceae</taxon>
        <taxon>Peronospora</taxon>
    </lineage>
</organism>
<evidence type="ECO:0000256" key="6">
    <source>
        <dbReference type="PROSITE-ProRule" id="PRU00339"/>
    </source>
</evidence>
<keyword evidence="4" id="KW-0158">Chromosome</keyword>
<protein>
    <recommendedName>
        <fullName evidence="7">INTS8 TPR repeats domain-containing protein</fullName>
    </recommendedName>
</protein>
<reference evidence="8" key="1">
    <citation type="submission" date="2024-01" db="EMBL/GenBank/DDBJ databases">
        <authorList>
            <person name="Webb A."/>
        </authorList>
    </citation>
    <scope>NUCLEOTIDE SEQUENCE</scope>
    <source>
        <strain evidence="8">Pm1</strain>
    </source>
</reference>
<comment type="caution">
    <text evidence="8">The sequence shown here is derived from an EMBL/GenBank/DDBJ whole genome shotgun (WGS) entry which is preliminary data.</text>
</comment>
<dbReference type="GO" id="GO:0032039">
    <property type="term" value="C:integrator complex"/>
    <property type="evidence" value="ECO:0007669"/>
    <property type="project" value="TreeGrafter"/>
</dbReference>
<evidence type="ECO:0000256" key="3">
    <source>
        <dbReference type="ARBA" id="ARBA00007147"/>
    </source>
</evidence>
<evidence type="ECO:0000256" key="1">
    <source>
        <dbReference type="ARBA" id="ARBA00004123"/>
    </source>
</evidence>
<dbReference type="EMBL" id="CAKLBY020000047">
    <property type="protein sequence ID" value="CAK7918253.1"/>
    <property type="molecule type" value="Genomic_DNA"/>
</dbReference>
<keyword evidence="5" id="KW-0539">Nucleus</keyword>
<feature type="domain" description="INTS8 TPR repeats" evidence="7">
    <location>
        <begin position="811"/>
        <end position="985"/>
    </location>
</feature>
<evidence type="ECO:0000313" key="9">
    <source>
        <dbReference type="Proteomes" id="UP001162060"/>
    </source>
</evidence>
<evidence type="ECO:0000313" key="8">
    <source>
        <dbReference type="EMBL" id="CAK7918253.1"/>
    </source>
</evidence>
<dbReference type="InterPro" id="IPR057980">
    <property type="entry name" value="TPR_INTS8"/>
</dbReference>
<dbReference type="InterPro" id="IPR019734">
    <property type="entry name" value="TPR_rpt"/>
</dbReference>
<evidence type="ECO:0000256" key="4">
    <source>
        <dbReference type="ARBA" id="ARBA00022454"/>
    </source>
</evidence>
<comment type="subcellular location">
    <subcellularLocation>
        <location evidence="2">Chromosome</location>
    </subcellularLocation>
    <subcellularLocation>
        <location evidence="1">Nucleus</location>
    </subcellularLocation>
</comment>
<keyword evidence="6" id="KW-0802">TPR repeat</keyword>
<dbReference type="PANTHER" id="PTHR13350:SF1">
    <property type="entry name" value="INTEGRATOR COMPLEX SUBUNIT 8"/>
    <property type="match status" value="1"/>
</dbReference>
<gene>
    <name evidence="8" type="ORF">PM001_LOCUS5756</name>
</gene>
<dbReference type="Pfam" id="PF25756">
    <property type="entry name" value="TPR_INTS8"/>
    <property type="match status" value="1"/>
</dbReference>
<dbReference type="PROSITE" id="PS50005">
    <property type="entry name" value="TPR"/>
    <property type="match status" value="1"/>
</dbReference>
<name>A0AAV1TGC3_9STRA</name>
<evidence type="ECO:0000259" key="7">
    <source>
        <dbReference type="Pfam" id="PF25756"/>
    </source>
</evidence>
<dbReference type="GO" id="GO:0005694">
    <property type="term" value="C:chromosome"/>
    <property type="evidence" value="ECO:0007669"/>
    <property type="project" value="UniProtKB-SubCell"/>
</dbReference>
<evidence type="ECO:0000256" key="2">
    <source>
        <dbReference type="ARBA" id="ARBA00004286"/>
    </source>
</evidence>
<proteinExistence type="inferred from homology"/>
<feature type="repeat" description="TPR" evidence="6">
    <location>
        <begin position="235"/>
        <end position="268"/>
    </location>
</feature>
<dbReference type="AlphaFoldDB" id="A0AAV1TGC3"/>
<accession>A0AAV1TGC3</accession>
<sequence>MPLMPGSPRPGTPAAHEEDTSVYRSLFQQPIVDVPPRAPSYAWFEFLLHPEALQKHLTTLRQQQKCDAHGATSAIELVREFLEQAQLVADEGNVRNKRYSALLLVAAQVALQMQLSLSAIEQTLPLHFQRLLLDGIVDFAEQPRSSRNSDFMQDVFIQPHEAHVLHKRWTLRALVRQSQNGYLTCSSRSEGEEILSTYQMALGDLMASHLQIAQSIQAILMGNDEKQELPAQSQVDTYFDLGVYFFSFNGYEKAYSCFSRASELIEEDGDGDETMDKSSDTQLSTEDRAKLEGYLTACEAVLEVQSANESPALLKTTKVQIEMAWEAQDWDKVVELLERDMVALELTRLPPGYRAALEQQGLRLLRSSCGQLADGDSHDAASAVRFFYKRIVMGNAVTALLLEGDVEETMSIESCVCTCIRLLYDEIFCQVRHSTCLDDEPEKCFVALARFMLTLGSFAFANSSNASAGGRIKHFLIQVIRQFSCIAHIEGATGLLQSCGIGPVTENNDSVPALESLSSAVAIERRLQSAVAVQREHFRMMANVGSMFAFSSAKTKDEFITALKDEVAAMSEVSSHAHETRSANDKDNGGRSPSYQNLISFCAANNSWKLLSQCKDLALFSSHLRHELDFAVACGTLAEYVSSLAPSASAPSAKVSSVGADVSFVSGTQSDGFSIVTSIKLVTEILLKCREWADAVHASLADNSGGEERIKLDVTQALMYLPLRIVETLVCVSAGLLHRASMYNMCGYRVSFDLTPYGDLAFLEAFAPDTPSTASGPGSSSSTVSFLKNFQGDLVRLHFAALESLVCRCNREPRWHCAKADILLNPLSKQRSSSTSDPRAALKGYLMAASLATNFFSDMVSVVDIIDRSSLVRLSQCLVKVGAHVAAAVLYQCFMPEDFKYGLRILRLAPESHGEGFFQYFWELPFLELLVDLHSSPRYLNDRYVMLLTNLIQSPELNSSNPSSVVNDVEHRILRCYFRDLCRIYFSN</sequence>